<name>A0ABZ1BNG5_9FIRM</name>
<dbReference type="SUPFAM" id="SSF102522">
    <property type="entry name" value="Bacterial fluorinating enzyme, N-terminal domain"/>
    <property type="match status" value="1"/>
</dbReference>
<dbReference type="Proteomes" id="UP001333102">
    <property type="component" value="Chromosome"/>
</dbReference>
<evidence type="ECO:0000259" key="3">
    <source>
        <dbReference type="Pfam" id="PF01887"/>
    </source>
</evidence>
<dbReference type="InterPro" id="IPR023227">
    <property type="entry name" value="SAM_OH_AdoTrfase_C_sf"/>
</dbReference>
<dbReference type="EMBL" id="CP141614">
    <property type="protein sequence ID" value="WRP14219.1"/>
    <property type="molecule type" value="Genomic_DNA"/>
</dbReference>
<gene>
    <name evidence="5" type="ORF">VLY81_12460</name>
</gene>
<dbReference type="RefSeq" id="WP_324668522.1">
    <property type="nucleotide sequence ID" value="NZ_CP141614.1"/>
</dbReference>
<organism evidence="5 6">
    <name type="scientific">Geochorda subterranea</name>
    <dbReference type="NCBI Taxonomy" id="3109564"/>
    <lineage>
        <taxon>Bacteria</taxon>
        <taxon>Bacillati</taxon>
        <taxon>Bacillota</taxon>
        <taxon>Limnochordia</taxon>
        <taxon>Limnochordales</taxon>
        <taxon>Geochordaceae</taxon>
        <taxon>Geochorda</taxon>
    </lineage>
</organism>
<dbReference type="PANTHER" id="PTHR35092">
    <property type="entry name" value="CHLORINASE MJ1651"/>
    <property type="match status" value="1"/>
</dbReference>
<feature type="domain" description="S-adenosyl-l-methionine hydroxide adenosyltransferase N-terminal" evidence="3">
    <location>
        <begin position="11"/>
        <end position="151"/>
    </location>
</feature>
<accession>A0ABZ1BNG5</accession>
<dbReference type="Pfam" id="PF01887">
    <property type="entry name" value="SAM_HAT_N"/>
    <property type="match status" value="1"/>
</dbReference>
<evidence type="ECO:0000259" key="4">
    <source>
        <dbReference type="Pfam" id="PF20257"/>
    </source>
</evidence>
<dbReference type="SUPFAM" id="SSF101852">
    <property type="entry name" value="Bacterial fluorinating enzyme, C-terminal domain"/>
    <property type="match status" value="1"/>
</dbReference>
<dbReference type="Pfam" id="PF20257">
    <property type="entry name" value="SAM_HAT_C"/>
    <property type="match status" value="1"/>
</dbReference>
<dbReference type="Gene3D" id="3.40.50.10790">
    <property type="entry name" value="S-adenosyl-l-methionine hydroxide adenosyltransferase, N-terminal"/>
    <property type="match status" value="1"/>
</dbReference>
<dbReference type="InterPro" id="IPR046469">
    <property type="entry name" value="SAM_HAT_N"/>
</dbReference>
<dbReference type="Gene3D" id="2.40.30.90">
    <property type="entry name" value="Bacterial fluorinating enzyme like"/>
    <property type="match status" value="1"/>
</dbReference>
<keyword evidence="1" id="KW-0949">S-adenosyl-L-methionine</keyword>
<evidence type="ECO:0000256" key="1">
    <source>
        <dbReference type="ARBA" id="ARBA00022691"/>
    </source>
</evidence>
<reference evidence="6" key="1">
    <citation type="submission" date="2023-12" db="EMBL/GenBank/DDBJ databases">
        <title>Novel isolates from deep terrestrial aquifers shed light on the physiology and ecology of the class Limnochordia.</title>
        <authorList>
            <person name="Karnachuk O.V."/>
            <person name="Lukina A.P."/>
            <person name="Avakyan M.R."/>
            <person name="Kadnikov V."/>
            <person name="Begmatov S."/>
            <person name="Beletsky A.V."/>
            <person name="Mardanov A.V."/>
            <person name="Ravin N.V."/>
        </authorList>
    </citation>
    <scope>NUCLEOTIDE SEQUENCE [LARGE SCALE GENOMIC DNA]</scope>
    <source>
        <strain evidence="6">LN</strain>
    </source>
</reference>
<evidence type="ECO:0000313" key="5">
    <source>
        <dbReference type="EMBL" id="WRP14219.1"/>
    </source>
</evidence>
<evidence type="ECO:0000313" key="6">
    <source>
        <dbReference type="Proteomes" id="UP001333102"/>
    </source>
</evidence>
<dbReference type="InterPro" id="IPR046470">
    <property type="entry name" value="SAM_HAT_C"/>
</dbReference>
<proteinExistence type="inferred from homology"/>
<sequence>MGVPPEPVPLVALLTDFGLSEYAGVLKGVIASLWEDARIVDLCHTVRPQDVREGAWILRTTYRYFPPGTLFVAVVDPGVGTERAAVAVESRHYRWVGPDNGLLFPAVEDDGALRIVNLSVPSGASNTFHGRDVFAPAAGRWAAGEPLESLGEARRAPLVPLRFYWTGRRGEVVRVDAFGNLVTPAPPPPGERRPGRPVTVALLRRSEGRWRRVGSPVTARWVRTYADAPAGALVVLVGSAGTLEVSQVAGSAAEVLGARSGDRLIFRFS</sequence>
<comment type="similarity">
    <text evidence="2">Belongs to the SAM hydrolase / SAM-dependent halogenase family.</text>
</comment>
<protein>
    <submittedName>
        <fullName evidence="5">SAM-dependent chlorinase/fluorinase</fullName>
    </submittedName>
</protein>
<dbReference type="PIRSF" id="PIRSF006779">
    <property type="entry name" value="UCP006779"/>
    <property type="match status" value="1"/>
</dbReference>
<dbReference type="InterPro" id="IPR002747">
    <property type="entry name" value="SAM_OH_AdoTrfase"/>
</dbReference>
<dbReference type="InterPro" id="IPR023228">
    <property type="entry name" value="SAM_OH_AdoTrfase_N_sf"/>
</dbReference>
<evidence type="ECO:0000256" key="2">
    <source>
        <dbReference type="ARBA" id="ARBA00024035"/>
    </source>
</evidence>
<keyword evidence="6" id="KW-1185">Reference proteome</keyword>
<dbReference type="PANTHER" id="PTHR35092:SF1">
    <property type="entry name" value="CHLORINASE MJ1651"/>
    <property type="match status" value="1"/>
</dbReference>
<feature type="domain" description="S-adenosyl-l-methionine hydroxide adenosyltransferase C-terminal" evidence="4">
    <location>
        <begin position="170"/>
        <end position="264"/>
    </location>
</feature>